<name>A0ABQ2BJS0_9SPHI</name>
<accession>A0ABQ2BJS0</accession>
<dbReference type="Gene3D" id="1.25.40.390">
    <property type="match status" value="1"/>
</dbReference>
<dbReference type="InterPro" id="IPR041662">
    <property type="entry name" value="SusD-like_2"/>
</dbReference>
<gene>
    <name evidence="1" type="ORF">GCM10008119_27970</name>
</gene>
<reference evidence="2" key="1">
    <citation type="journal article" date="2019" name="Int. J. Syst. Evol. Microbiol.">
        <title>The Global Catalogue of Microorganisms (GCM) 10K type strain sequencing project: providing services to taxonomists for standard genome sequencing and annotation.</title>
        <authorList>
            <consortium name="The Broad Institute Genomics Platform"/>
            <consortium name="The Broad Institute Genome Sequencing Center for Infectious Disease"/>
            <person name="Wu L."/>
            <person name="Ma J."/>
        </authorList>
    </citation>
    <scope>NUCLEOTIDE SEQUENCE [LARGE SCALE GENOMIC DNA]</scope>
    <source>
        <strain evidence="2">CCM 8939</strain>
    </source>
</reference>
<proteinExistence type="predicted"/>
<evidence type="ECO:0008006" key="3">
    <source>
        <dbReference type="Google" id="ProtNLM"/>
    </source>
</evidence>
<evidence type="ECO:0000313" key="1">
    <source>
        <dbReference type="EMBL" id="GGI27501.1"/>
    </source>
</evidence>
<evidence type="ECO:0000313" key="2">
    <source>
        <dbReference type="Proteomes" id="UP000645390"/>
    </source>
</evidence>
<dbReference type="Pfam" id="PF12771">
    <property type="entry name" value="SusD-like_2"/>
    <property type="match status" value="1"/>
</dbReference>
<dbReference type="EMBL" id="BMDJ01000008">
    <property type="protein sequence ID" value="GGI27501.1"/>
    <property type="molecule type" value="Genomic_DNA"/>
</dbReference>
<protein>
    <recommendedName>
        <fullName evidence="3">SusD/RagB family nutrient-binding outer membrane lipoprotein</fullName>
    </recommendedName>
</protein>
<organism evidence="1 2">
    <name type="scientific">Pedobacter mendelii</name>
    <dbReference type="NCBI Taxonomy" id="1908240"/>
    <lineage>
        <taxon>Bacteria</taxon>
        <taxon>Pseudomonadati</taxon>
        <taxon>Bacteroidota</taxon>
        <taxon>Sphingobacteriia</taxon>
        <taxon>Sphingobacteriales</taxon>
        <taxon>Sphingobacteriaceae</taxon>
        <taxon>Pedobacter</taxon>
    </lineage>
</organism>
<dbReference type="SUPFAM" id="SSF48452">
    <property type="entry name" value="TPR-like"/>
    <property type="match status" value="1"/>
</dbReference>
<dbReference type="InterPro" id="IPR011990">
    <property type="entry name" value="TPR-like_helical_dom_sf"/>
</dbReference>
<keyword evidence="2" id="KW-1185">Reference proteome</keyword>
<comment type="caution">
    <text evidence="1">The sequence shown here is derived from an EMBL/GenBank/DDBJ whole genome shotgun (WGS) entry which is preliminary data.</text>
</comment>
<sequence>MLNSDRVRPAYWNQRTFLAPHPAVYSQTASFANASEAYRQIDGYIGNYWSDFYYPAGNGSGPLGVYRAMEVTYAGLPAAEQANQEVYMQAAKIFLYDQTSKMVDLFGDVPFTEAGSLETTSSIKDPKFDDAKALYATLIKGLDEAATYFGNAKLSAAVAPAFSKSDILLFGSLDKWRRYANSIRLRLLMRTSFVDETTARTAVLNMLNNSANYPLVDGNGVGNYSPASTDILLQPLTTNTNSLRSAITEINTYFAPDYALNKIMLPVNDPRIPFVYDKFGQTVGSTFVPNKNYKAMPVTYTSNQQDTAFTKYSILDSATFINNIKVPGVLITASEVNFLKAEAYERWGSTSNALTAYNAGLAQSVSFYYYLHTIGSGTATAPAAADVATFVNTSASAYTGTSDEKLAKIWNQKWLNFGFLQSDQAWSEYRRTKYPKLTIVSQTLVGFELPPNRLTYPSIESANNSNYNSVRSKDTRTIKIFWDVK</sequence>
<dbReference type="Proteomes" id="UP000645390">
    <property type="component" value="Unassembled WGS sequence"/>
</dbReference>